<evidence type="ECO:0000256" key="2">
    <source>
        <dbReference type="SAM" id="Phobius"/>
    </source>
</evidence>
<dbReference type="OrthoDB" id="4974788at2"/>
<evidence type="ECO:0000256" key="1">
    <source>
        <dbReference type="SAM" id="Coils"/>
    </source>
</evidence>
<feature type="transmembrane region" description="Helical" evidence="2">
    <location>
        <begin position="901"/>
        <end position="923"/>
    </location>
</feature>
<evidence type="ECO:0008006" key="5">
    <source>
        <dbReference type="Google" id="ProtNLM"/>
    </source>
</evidence>
<sequence>MIKLKSFRKLLIEVGAVLVLLGVIGAVYFNWNKLFPNIKLQQKNHMNIAVVNQDNGGIFNKINYQFGKDFTNLLTKINSDNTTWTVMSRSQAENRYNNNSVDAVIYISSDFSTNILQLDSFNPENAKISYKVKRTTDKAQSLEMEKRIGTYINVINQRAIKMYFASVINNLDDAKVQLTNIVGDEDAIYSGLSTNIYAPSQQSTQYLSNLTRSADGLKTSNGSFENSVSSFKDSTVKLLQNNASTLNEQLSVIQSNTELQSQINKHNASVSEKAVTNQYDTDSQLYSNLYLSTVESLNSFYNPSTDALAPIEVAPEEGLPNTLNDVVATEESKTVYQLFSEEIQAYNADISTYQVRIENARKQLDELRTSLDKTRSQISEHYFNTPEISVDGIDDMGEDNAAITSAVSDKVTQESAKQALAKQVSNSMSRSDNLPNDYTDQINSTIASLSVNASDYQDLFAHLLSLDAISSSQVAEYNKKIELLKNYADNKGATTGSAPNYNFSKVSNDTLPSSRTETVTFSNVYPESELIKEATDEEEKISTSYKETAVTVTVDSSSTVSATASVDKNNISSPTDLTLSYTFSPKYGLNTIKLNLTVGSETIPLVYSFYYSDSEEKVNLVENDLKTLLGQLSRIDTAATTIKNLYGDPSSNSYDIDVANPADDSVFNLYGNIDSDSIFNQLKDSDVTNYKASGVELYTQLSIEINQLNAAIDELPSVDEATLPTNYFSKNLQDLVDWYNATVNSLNTQYADWQNNQVTKLGTASTNSGDMDDNTLYSGADSNNRLYETVSNLANATNTNASRISTNADSIGTMSTQFDSLVNQANQVQGKVTEVSDNTSKLVEEQADNIQNAKDYSENFNEVLNNARTGGTDNESVLNFLASPVQAVKIGSDSVLSTLPLWVWLLSVALLSSGLSIWGTRFVSKVKNSKQKVLQDEDEE</sequence>
<keyword evidence="2" id="KW-0472">Membrane</keyword>
<dbReference type="Gene3D" id="3.40.1710.10">
    <property type="entry name" value="abc type-2 transporter like domain"/>
    <property type="match status" value="1"/>
</dbReference>
<protein>
    <recommendedName>
        <fullName evidence="5">Type VII secretion protein EsaA</fullName>
    </recommendedName>
</protein>
<organism evidence="3 4">
    <name type="scientific">Streptococcus pantholopis</name>
    <dbReference type="NCBI Taxonomy" id="1811193"/>
    <lineage>
        <taxon>Bacteria</taxon>
        <taxon>Bacillati</taxon>
        <taxon>Bacillota</taxon>
        <taxon>Bacilli</taxon>
        <taxon>Lactobacillales</taxon>
        <taxon>Streptococcaceae</taxon>
        <taxon>Streptococcus</taxon>
    </lineage>
</organism>
<dbReference type="AlphaFoldDB" id="A0A172Q505"/>
<evidence type="ECO:0000313" key="3">
    <source>
        <dbReference type="EMBL" id="AND78524.1"/>
    </source>
</evidence>
<dbReference type="STRING" id="1811193.A0O21_00065"/>
<proteinExistence type="predicted"/>
<reference evidence="4" key="2">
    <citation type="submission" date="2016-03" db="EMBL/GenBank/DDBJ databases">
        <title>Streptococcus antelopensis sp. nov., isolated from the feces of the Tibetan antelope (Pantholops hodgsonii) in Hoh Xil National Nature Reserve, Qinghai, China.</title>
        <authorList>
            <person name="Bai X."/>
        </authorList>
    </citation>
    <scope>NUCLEOTIDE SEQUENCE [LARGE SCALE GENOMIC DNA]</scope>
    <source>
        <strain evidence="4">TA 26</strain>
    </source>
</reference>
<keyword evidence="4" id="KW-1185">Reference proteome</keyword>
<gene>
    <name evidence="3" type="ORF">A0O21_00065</name>
</gene>
<name>A0A172Q505_9STRE</name>
<feature type="coiled-coil region" evidence="1">
    <location>
        <begin position="343"/>
        <end position="377"/>
    </location>
</feature>
<dbReference type="Proteomes" id="UP000077317">
    <property type="component" value="Chromosome"/>
</dbReference>
<dbReference type="RefSeq" id="WP_067059822.1">
    <property type="nucleotide sequence ID" value="NZ_CP014699.1"/>
</dbReference>
<evidence type="ECO:0000313" key="4">
    <source>
        <dbReference type="Proteomes" id="UP000077317"/>
    </source>
</evidence>
<reference evidence="3 4" key="1">
    <citation type="journal article" date="2016" name="Int. J. Syst. Evol. Microbiol.">
        <title>Streptococcuspantholopis sp. nov., isolated from faeces of the Tibetan antelope (Pantholops hodgsonii).</title>
        <authorList>
            <person name="Bai X."/>
            <person name="Xiong Y."/>
            <person name="Lu S."/>
            <person name="Jin D."/>
            <person name="Lai X."/>
            <person name="Yang J."/>
            <person name="Niu L."/>
            <person name="Hu S."/>
            <person name="Meng X."/>
            <person name="Pu J."/>
            <person name="Ye C."/>
            <person name="Xu J."/>
        </authorList>
    </citation>
    <scope>NUCLEOTIDE SEQUENCE [LARGE SCALE GENOMIC DNA]</scope>
    <source>
        <strain evidence="3 4">TA 26</strain>
    </source>
</reference>
<keyword evidence="1" id="KW-0175">Coiled coil</keyword>
<dbReference type="KEGG" id="spat:A0O21_00065"/>
<dbReference type="EMBL" id="CP014699">
    <property type="protein sequence ID" value="AND78524.1"/>
    <property type="molecule type" value="Genomic_DNA"/>
</dbReference>
<keyword evidence="2" id="KW-0812">Transmembrane</keyword>
<keyword evidence="2" id="KW-1133">Transmembrane helix</keyword>
<accession>A0A172Q505</accession>